<dbReference type="PIRSF" id="PIRSF029120">
    <property type="entry name" value="UCP029120"/>
    <property type="match status" value="1"/>
</dbReference>
<dbReference type="SUPFAM" id="SSF56059">
    <property type="entry name" value="Glutathione synthetase ATP-binding domain-like"/>
    <property type="match status" value="1"/>
</dbReference>
<evidence type="ECO:0000256" key="1">
    <source>
        <dbReference type="PROSITE-ProRule" id="PRU00409"/>
    </source>
</evidence>
<dbReference type="EMBL" id="RCZD01000003">
    <property type="protein sequence ID" value="TPG63236.1"/>
    <property type="molecule type" value="Genomic_DNA"/>
</dbReference>
<dbReference type="Gene3D" id="3.30.470.20">
    <property type="entry name" value="ATP-grasp fold, B domain"/>
    <property type="match status" value="1"/>
</dbReference>
<dbReference type="OrthoDB" id="9803907at2"/>
<dbReference type="GO" id="GO:0005524">
    <property type="term" value="F:ATP binding"/>
    <property type="evidence" value="ECO:0007669"/>
    <property type="project" value="UniProtKB-UniRule"/>
</dbReference>
<dbReference type="InterPro" id="IPR011761">
    <property type="entry name" value="ATP-grasp"/>
</dbReference>
<proteinExistence type="predicted"/>
<evidence type="ECO:0000313" key="3">
    <source>
        <dbReference type="EMBL" id="TPG63236.1"/>
    </source>
</evidence>
<dbReference type="PROSITE" id="PS50975">
    <property type="entry name" value="ATP_GRASP"/>
    <property type="match status" value="1"/>
</dbReference>
<dbReference type="GO" id="GO:0046872">
    <property type="term" value="F:metal ion binding"/>
    <property type="evidence" value="ECO:0007669"/>
    <property type="project" value="InterPro"/>
</dbReference>
<evidence type="ECO:0000259" key="2">
    <source>
        <dbReference type="PROSITE" id="PS50975"/>
    </source>
</evidence>
<organism evidence="3 4">
    <name type="scientific">Ewingella americana</name>
    <dbReference type="NCBI Taxonomy" id="41202"/>
    <lineage>
        <taxon>Bacteria</taxon>
        <taxon>Pseudomonadati</taxon>
        <taxon>Pseudomonadota</taxon>
        <taxon>Gammaproteobacteria</taxon>
        <taxon>Enterobacterales</taxon>
        <taxon>Yersiniaceae</taxon>
        <taxon>Ewingella</taxon>
    </lineage>
</organism>
<keyword evidence="4" id="KW-1185">Reference proteome</keyword>
<reference evidence="3 4" key="1">
    <citation type="journal article" date="2019" name="Environ. Microbiol.">
        <title>Species interactions and distinct microbial communities in high Arctic permafrost affected cryosols are associated with the CH4 and CO2 gas fluxes.</title>
        <authorList>
            <person name="Altshuler I."/>
            <person name="Hamel J."/>
            <person name="Turney S."/>
            <person name="Magnuson E."/>
            <person name="Levesque R."/>
            <person name="Greer C."/>
            <person name="Whyte L.G."/>
        </authorList>
    </citation>
    <scope>NUCLEOTIDE SEQUENCE [LARGE SCALE GENOMIC DNA]</scope>
    <source>
        <strain evidence="3 4">E4</strain>
    </source>
</reference>
<keyword evidence="1" id="KW-0547">Nucleotide-binding</keyword>
<sequence>MIWLMEGLSSQRGLLEALRSAIMTQKWCNPQGAPLQLMASHREFRPEITGVADVSLREPADKMQKLAFILDNIARYCVTLIHVGRADVWFEKHRAQIEATGVKLITGALSVESLLLADDKYRFSLQLAQNSIAHTPACLVESLPALEAALKSIKSDFPELCVKPNQGIYGCGYWRLDDNAPADLVLRKPETRRINTQIYLDMVAKSGGLSQSMLVMPYLPGPECSIDMVTERGCTLAVLGRRKNDALQQFFTEGEEIELARRVATLLQADGLINVQTRADNQGKPRVLECNLRPSGGVPYGLESGINLPAIMVASRLGLPLPEQKLHHHNVRILDHAVCIPARESTYEN</sequence>
<comment type="caution">
    <text evidence="3">The sequence shown here is derived from an EMBL/GenBank/DDBJ whole genome shotgun (WGS) entry which is preliminary data.</text>
</comment>
<protein>
    <submittedName>
        <fullName evidence="3">Carbamoyl-phosphate synthase large chain</fullName>
    </submittedName>
</protein>
<evidence type="ECO:0000313" key="4">
    <source>
        <dbReference type="Proteomes" id="UP000317663"/>
    </source>
</evidence>
<dbReference type="Pfam" id="PF15632">
    <property type="entry name" value="ATPgrasp_Ter"/>
    <property type="match status" value="1"/>
</dbReference>
<dbReference type="AlphaFoldDB" id="A0A502GQG9"/>
<gene>
    <name evidence="3" type="ORF">EAH77_06560</name>
</gene>
<dbReference type="InterPro" id="IPR011226">
    <property type="entry name" value="ATP-grasp_fam"/>
</dbReference>
<dbReference type="RefSeq" id="WP_140471000.1">
    <property type="nucleotide sequence ID" value="NZ_RCZD01000003.1"/>
</dbReference>
<keyword evidence="1" id="KW-0067">ATP-binding</keyword>
<name>A0A502GQG9_9GAMM</name>
<accession>A0A502GQG9</accession>
<feature type="domain" description="ATP-grasp" evidence="2">
    <location>
        <begin position="258"/>
        <end position="317"/>
    </location>
</feature>
<dbReference type="Proteomes" id="UP000317663">
    <property type="component" value="Unassembled WGS sequence"/>
</dbReference>